<feature type="domain" description="HTH tetR-type" evidence="6">
    <location>
        <begin position="28"/>
        <end position="88"/>
    </location>
</feature>
<evidence type="ECO:0000256" key="1">
    <source>
        <dbReference type="ARBA" id="ARBA00023015"/>
    </source>
</evidence>
<dbReference type="Pfam" id="PF21993">
    <property type="entry name" value="TetR_C_13_2"/>
    <property type="match status" value="1"/>
</dbReference>
<keyword evidence="1" id="KW-0805">Transcription regulation</keyword>
<dbReference type="InterPro" id="IPR001647">
    <property type="entry name" value="HTH_TetR"/>
</dbReference>
<protein>
    <submittedName>
        <fullName evidence="7">Regulatory protein TetR</fullName>
    </submittedName>
</protein>
<evidence type="ECO:0000256" key="2">
    <source>
        <dbReference type="ARBA" id="ARBA00023125"/>
    </source>
</evidence>
<feature type="DNA-binding region" description="H-T-H motif" evidence="4">
    <location>
        <begin position="51"/>
        <end position="70"/>
    </location>
</feature>
<dbReference type="PRINTS" id="PR00455">
    <property type="entry name" value="HTHTETR"/>
</dbReference>
<keyword evidence="2 4" id="KW-0238">DNA-binding</keyword>
<dbReference type="Proteomes" id="UP000002484">
    <property type="component" value="Chromosome"/>
</dbReference>
<dbReference type="SUPFAM" id="SSF46689">
    <property type="entry name" value="Homeodomain-like"/>
    <property type="match status" value="1"/>
</dbReference>
<evidence type="ECO:0000256" key="5">
    <source>
        <dbReference type="SAM" id="MobiDB-lite"/>
    </source>
</evidence>
<dbReference type="KEGG" id="fri:FraEuI1c_4054"/>
<dbReference type="SUPFAM" id="SSF48498">
    <property type="entry name" value="Tetracyclin repressor-like, C-terminal domain"/>
    <property type="match status" value="1"/>
</dbReference>
<feature type="region of interest" description="Disordered" evidence="5">
    <location>
        <begin position="1"/>
        <end position="20"/>
    </location>
</feature>
<dbReference type="PANTHER" id="PTHR47506:SF1">
    <property type="entry name" value="HTH-TYPE TRANSCRIPTIONAL REGULATOR YJDC"/>
    <property type="match status" value="1"/>
</dbReference>
<dbReference type="EMBL" id="CP002299">
    <property type="protein sequence ID" value="ADP82055.1"/>
    <property type="molecule type" value="Genomic_DNA"/>
</dbReference>
<organism evidence="7 8">
    <name type="scientific">Pseudofrankia inefficax (strain DSM 45817 / CECT 9037 / DDB 130130 / EuI1c)</name>
    <name type="common">Frankia inefficax</name>
    <dbReference type="NCBI Taxonomy" id="298654"/>
    <lineage>
        <taxon>Bacteria</taxon>
        <taxon>Bacillati</taxon>
        <taxon>Actinomycetota</taxon>
        <taxon>Actinomycetes</taxon>
        <taxon>Frankiales</taxon>
        <taxon>Frankiaceae</taxon>
        <taxon>Pseudofrankia</taxon>
    </lineage>
</organism>
<dbReference type="PROSITE" id="PS50977">
    <property type="entry name" value="HTH_TETR_2"/>
    <property type="match status" value="1"/>
</dbReference>
<sequence length="220" mass="23562">MTAAANEASPTIAVEAPGSSPRLTTRGLRTRARIVQSAAELFYLRGVNATTLDDVRLASSTSKSQLYKYFPDKRALIHAVIEVQSAFVLDREEQRLRGVRSLAGLRRWRDALVQANSLQNGSHGCALGCMSIELSDTDELSRAALFSTFAAWEALIAGALTRLRDLGVLSETADPGKLATGVFAAVQGGYLLAQNAHDSTPMAVALDMALAYVESFTVTT</sequence>
<dbReference type="HOGENOM" id="CLU_069356_28_1_11"/>
<dbReference type="PANTHER" id="PTHR47506">
    <property type="entry name" value="TRANSCRIPTIONAL REGULATORY PROTEIN"/>
    <property type="match status" value="1"/>
</dbReference>
<name>E3J807_PSEI1</name>
<dbReference type="GO" id="GO:0003677">
    <property type="term" value="F:DNA binding"/>
    <property type="evidence" value="ECO:0007669"/>
    <property type="project" value="UniProtKB-UniRule"/>
</dbReference>
<evidence type="ECO:0000313" key="8">
    <source>
        <dbReference type="Proteomes" id="UP000002484"/>
    </source>
</evidence>
<dbReference type="InParanoid" id="E3J807"/>
<dbReference type="RefSeq" id="WP_013425173.1">
    <property type="nucleotide sequence ID" value="NC_014666.1"/>
</dbReference>
<gene>
    <name evidence="7" type="ordered locus">FraEuI1c_4054</name>
</gene>
<dbReference type="Gene3D" id="1.10.357.10">
    <property type="entry name" value="Tetracycline Repressor, domain 2"/>
    <property type="match status" value="1"/>
</dbReference>
<keyword evidence="8" id="KW-1185">Reference proteome</keyword>
<evidence type="ECO:0000256" key="3">
    <source>
        <dbReference type="ARBA" id="ARBA00023163"/>
    </source>
</evidence>
<dbReference type="OrthoDB" id="3827407at2"/>
<dbReference type="InterPro" id="IPR036271">
    <property type="entry name" value="Tet_transcr_reg_TetR-rel_C_sf"/>
</dbReference>
<dbReference type="Pfam" id="PF00440">
    <property type="entry name" value="TetR_N"/>
    <property type="match status" value="1"/>
</dbReference>
<evidence type="ECO:0000256" key="4">
    <source>
        <dbReference type="PROSITE-ProRule" id="PRU00335"/>
    </source>
</evidence>
<dbReference type="InterPro" id="IPR054156">
    <property type="entry name" value="YxaF_TetR_C"/>
</dbReference>
<dbReference type="eggNOG" id="COG1309">
    <property type="taxonomic scope" value="Bacteria"/>
</dbReference>
<dbReference type="AlphaFoldDB" id="E3J807"/>
<evidence type="ECO:0000313" key="7">
    <source>
        <dbReference type="EMBL" id="ADP82055.1"/>
    </source>
</evidence>
<dbReference type="STRING" id="298654.FraEuI1c_4054"/>
<dbReference type="InterPro" id="IPR009057">
    <property type="entry name" value="Homeodomain-like_sf"/>
</dbReference>
<evidence type="ECO:0000259" key="6">
    <source>
        <dbReference type="PROSITE" id="PS50977"/>
    </source>
</evidence>
<keyword evidence="3" id="KW-0804">Transcription</keyword>
<accession>E3J807</accession>
<reference evidence="7 8" key="1">
    <citation type="submission" date="2010-10" db="EMBL/GenBank/DDBJ databases">
        <title>Complete sequence of Frankia sp. EuI1c.</title>
        <authorList>
            <consortium name="US DOE Joint Genome Institute"/>
            <person name="Lucas S."/>
            <person name="Copeland A."/>
            <person name="Lapidus A."/>
            <person name="Cheng J.-F."/>
            <person name="Bruce D."/>
            <person name="Goodwin L."/>
            <person name="Pitluck S."/>
            <person name="Chertkov O."/>
            <person name="Detter J.C."/>
            <person name="Han C."/>
            <person name="Tapia R."/>
            <person name="Land M."/>
            <person name="Hauser L."/>
            <person name="Jeffries C."/>
            <person name="Kyrpides N."/>
            <person name="Ivanova N."/>
            <person name="Mikhailova N."/>
            <person name="Beauchemin N."/>
            <person name="Sen A."/>
            <person name="Sur S.A."/>
            <person name="Gtari M."/>
            <person name="Wall L."/>
            <person name="Tisa L."/>
            <person name="Woyke T."/>
        </authorList>
    </citation>
    <scope>NUCLEOTIDE SEQUENCE [LARGE SCALE GENOMIC DNA]</scope>
    <source>
        <strain evidence="8">DSM 45817 / CECT 9037 / EuI1c</strain>
    </source>
</reference>
<proteinExistence type="predicted"/>